<keyword evidence="4 5" id="KW-0472">Membrane</keyword>
<proteinExistence type="predicted"/>
<feature type="transmembrane region" description="Helical" evidence="5">
    <location>
        <begin position="57"/>
        <end position="74"/>
    </location>
</feature>
<dbReference type="InterPro" id="IPR003339">
    <property type="entry name" value="ABC/ECF_trnsptr_transmembrane"/>
</dbReference>
<evidence type="ECO:0008006" key="8">
    <source>
        <dbReference type="Google" id="ProtNLM"/>
    </source>
</evidence>
<evidence type="ECO:0000313" key="6">
    <source>
        <dbReference type="EMBL" id="ALS00351.1"/>
    </source>
</evidence>
<organism evidence="6 7">
    <name type="scientific">Enterococcus silesiacus</name>
    <dbReference type="NCBI Taxonomy" id="332949"/>
    <lineage>
        <taxon>Bacteria</taxon>
        <taxon>Bacillati</taxon>
        <taxon>Bacillota</taxon>
        <taxon>Bacilli</taxon>
        <taxon>Lactobacillales</taxon>
        <taxon>Enterococcaceae</taxon>
        <taxon>Enterococcus</taxon>
    </lineage>
</organism>
<evidence type="ECO:0000256" key="1">
    <source>
        <dbReference type="ARBA" id="ARBA00004141"/>
    </source>
</evidence>
<evidence type="ECO:0000256" key="4">
    <source>
        <dbReference type="ARBA" id="ARBA00023136"/>
    </source>
</evidence>
<keyword evidence="3 5" id="KW-1133">Transmembrane helix</keyword>
<evidence type="ECO:0000313" key="7">
    <source>
        <dbReference type="Proteomes" id="UP000065511"/>
    </source>
</evidence>
<feature type="transmembrane region" description="Helical" evidence="5">
    <location>
        <begin position="94"/>
        <end position="112"/>
    </location>
</feature>
<evidence type="ECO:0000256" key="2">
    <source>
        <dbReference type="ARBA" id="ARBA00022692"/>
    </source>
</evidence>
<feature type="transmembrane region" description="Helical" evidence="5">
    <location>
        <begin position="224"/>
        <end position="245"/>
    </location>
</feature>
<reference evidence="6 7" key="1">
    <citation type="submission" date="2015-12" db="EMBL/GenBank/DDBJ databases">
        <authorList>
            <person name="Lauer A."/>
            <person name="Humrighouse B."/>
            <person name="Loparev V."/>
            <person name="Shewmaker P.L."/>
            <person name="Whitney A.M."/>
            <person name="McLaughlin R.W."/>
        </authorList>
    </citation>
    <scope>NUCLEOTIDE SEQUENCE [LARGE SCALE GENOMIC DNA]</scope>
    <source>
        <strain evidence="6 7">LMG 23085</strain>
    </source>
</reference>
<keyword evidence="7" id="KW-1185">Reference proteome</keyword>
<comment type="subcellular location">
    <subcellularLocation>
        <location evidence="1">Membrane</location>
        <topology evidence="1">Multi-pass membrane protein</topology>
    </subcellularLocation>
</comment>
<protein>
    <recommendedName>
        <fullName evidence="8">Cobalt ABC transporter permease</fullName>
    </recommendedName>
</protein>
<dbReference type="Proteomes" id="UP000065511">
    <property type="component" value="Chromosome"/>
</dbReference>
<dbReference type="EMBL" id="CP013614">
    <property type="protein sequence ID" value="ALS00351.1"/>
    <property type="molecule type" value="Genomic_DNA"/>
</dbReference>
<dbReference type="Pfam" id="PF02361">
    <property type="entry name" value="CbiQ"/>
    <property type="match status" value="1"/>
</dbReference>
<feature type="transmembrane region" description="Helical" evidence="5">
    <location>
        <begin position="12"/>
        <end position="45"/>
    </location>
</feature>
<keyword evidence="2 5" id="KW-0812">Transmembrane</keyword>
<accession>A0ABN4J3A5</accession>
<sequence length="295" mass="34523">MNKSLFRQNHPLVISCYYLVMLLLVMSSTNPVIISSSFVGSLLLLLLNLKGKSKKSVLYPLIFCLIITITNPLFVHRGATILFFLFNKPITMEAFVYGFFMGIMIATVIYLFQNFQLSVESEQFFYLFGKRFPKSVLILTLVFRFIPLLEHFFQELNQTQKTVQRTQNKNFKERAAYGFDLFGNLFSWSLENAMDTADSMKARGYGIGTRSSHLSYSWRKTDTLWLILIIFSGSFFILGLMNGHYQFNFYPYLNNSYRLIQQNRPYYIFIGVLAFIPLLKRLKEVMVWRILKSKI</sequence>
<evidence type="ECO:0000256" key="3">
    <source>
        <dbReference type="ARBA" id="ARBA00022989"/>
    </source>
</evidence>
<gene>
    <name evidence="6" type="ORF">ATZ33_02840</name>
</gene>
<name>A0ABN4J3A5_9ENTE</name>
<feature type="transmembrane region" description="Helical" evidence="5">
    <location>
        <begin position="265"/>
        <end position="282"/>
    </location>
</feature>
<dbReference type="RefSeq" id="WP_071876417.1">
    <property type="nucleotide sequence ID" value="NZ_JXLC01000002.1"/>
</dbReference>
<dbReference type="CDD" id="cd16914">
    <property type="entry name" value="EcfT"/>
    <property type="match status" value="1"/>
</dbReference>
<evidence type="ECO:0000256" key="5">
    <source>
        <dbReference type="SAM" id="Phobius"/>
    </source>
</evidence>